<evidence type="ECO:0000256" key="1">
    <source>
        <dbReference type="ARBA" id="ARBA00004141"/>
    </source>
</evidence>
<comment type="subcellular location">
    <subcellularLocation>
        <location evidence="1">Membrane</location>
        <topology evidence="1">Multi-pass membrane protein</topology>
    </subcellularLocation>
</comment>
<dbReference type="Proteomes" id="UP001186944">
    <property type="component" value="Unassembled WGS sequence"/>
</dbReference>
<keyword evidence="4 5" id="KW-0472">Membrane</keyword>
<comment type="caution">
    <text evidence="7">The sequence shown here is derived from an EMBL/GenBank/DDBJ whole genome shotgun (WGS) entry which is preliminary data.</text>
</comment>
<sequence>MVACVSCTLQFVANIVMPFSVDIYMFAALRFVDGFFAQAIYPTVFVIVLEMVGPSKRHIPSTMILMAFCVGNFVLVGLGYFIRDWRWLQLALAAPMIISVFYWWKAVLPESPRWLISRGRTEEAMKIIRKMASVNKKELSEDIKTIKVEEENDEGLIAIMKSLFQSKTLVIRWIIVLINWFVISFIYYGVTLNISFLGEDLYLTFFINAIVETVGYCLQYFIYKTGRKKMYLTTMFAMGVFFVTSVFTDLYLDPDSDLAWITVALTMIGKMFISLVYGIIYVFTGELFPTVVRGGVLGVCAFSAAIGSLITPYLYELDINMDYDDVLKEIDDYGPFQKRLLTITLIPIVYNAFGGSVNNFILGNHKYRCKIPWLPNDTYKIQNEFHSSVINETIPLKKDGSYESCYIINNGTKEKCHDWVFDFSVFTQTVNSQYKAVCNDELLVNHATMSYYFGGLVAAVILTPLSDLFVMAFIYYGVTLNIGSLGENLYLTYTINAVVEMLGNCLQFFLNKTGRRRMYLANMISMAVFFVASVFTNLYINPNSDLNWITVTLTMVGKLLISLGYGIIYVYTGELFPTVVRGGVIGMCAFAAAVASLITPYLYELGDGKMKTTLPLILYAATTIVAAVSSAFLPETTNVNLQEKIKNVDDNDKVK</sequence>
<keyword evidence="3 5" id="KW-1133">Transmembrane helix</keyword>
<dbReference type="InterPro" id="IPR005828">
    <property type="entry name" value="MFS_sugar_transport-like"/>
</dbReference>
<dbReference type="SUPFAM" id="SSF103473">
    <property type="entry name" value="MFS general substrate transporter"/>
    <property type="match status" value="2"/>
</dbReference>
<feature type="transmembrane region" description="Helical" evidence="5">
    <location>
        <begin position="490"/>
        <end position="510"/>
    </location>
</feature>
<feature type="transmembrane region" description="Helical" evidence="5">
    <location>
        <begin position="451"/>
        <end position="478"/>
    </location>
</feature>
<feature type="transmembrane region" description="Helical" evidence="5">
    <location>
        <begin position="34"/>
        <end position="52"/>
    </location>
</feature>
<reference evidence="7" key="1">
    <citation type="submission" date="2019-08" db="EMBL/GenBank/DDBJ databases">
        <title>The improved chromosome-level genome for the pearl oyster Pinctada fucata martensii using PacBio sequencing and Hi-C.</title>
        <authorList>
            <person name="Zheng Z."/>
        </authorList>
    </citation>
    <scope>NUCLEOTIDE SEQUENCE</scope>
    <source>
        <strain evidence="7">ZZ-2019</strain>
        <tissue evidence="7">Adductor muscle</tissue>
    </source>
</reference>
<dbReference type="InterPro" id="IPR020846">
    <property type="entry name" value="MFS_dom"/>
</dbReference>
<feature type="transmembrane region" description="Helical" evidence="5">
    <location>
        <begin position="202"/>
        <end position="223"/>
    </location>
</feature>
<feature type="transmembrane region" description="Helical" evidence="5">
    <location>
        <begin position="230"/>
        <end position="252"/>
    </location>
</feature>
<dbReference type="PROSITE" id="PS50850">
    <property type="entry name" value="MFS"/>
    <property type="match status" value="1"/>
</dbReference>
<dbReference type="InterPro" id="IPR036259">
    <property type="entry name" value="MFS_trans_sf"/>
</dbReference>
<name>A0AA88Y624_PINIB</name>
<evidence type="ECO:0000313" key="7">
    <source>
        <dbReference type="EMBL" id="KAK3098411.1"/>
    </source>
</evidence>
<feature type="transmembrane region" description="Helical" evidence="5">
    <location>
        <begin position="64"/>
        <end position="82"/>
    </location>
</feature>
<feature type="transmembrane region" description="Helical" evidence="5">
    <location>
        <begin position="258"/>
        <end position="283"/>
    </location>
</feature>
<evidence type="ECO:0000313" key="8">
    <source>
        <dbReference type="Proteomes" id="UP001186944"/>
    </source>
</evidence>
<proteinExistence type="predicted"/>
<evidence type="ECO:0000256" key="3">
    <source>
        <dbReference type="ARBA" id="ARBA00022989"/>
    </source>
</evidence>
<gene>
    <name evidence="7" type="ORF">FSP39_019225</name>
</gene>
<accession>A0AA88Y624</accession>
<feature type="transmembrane region" description="Helical" evidence="5">
    <location>
        <begin position="519"/>
        <end position="540"/>
    </location>
</feature>
<dbReference type="GO" id="GO:0016020">
    <property type="term" value="C:membrane"/>
    <property type="evidence" value="ECO:0007669"/>
    <property type="project" value="UniProtKB-SubCell"/>
</dbReference>
<evidence type="ECO:0000256" key="4">
    <source>
        <dbReference type="ARBA" id="ARBA00023136"/>
    </source>
</evidence>
<feature type="transmembrane region" description="Helical" evidence="5">
    <location>
        <begin position="295"/>
        <end position="315"/>
    </location>
</feature>
<evidence type="ECO:0000259" key="6">
    <source>
        <dbReference type="PROSITE" id="PS50850"/>
    </source>
</evidence>
<feature type="transmembrane region" description="Helical" evidence="5">
    <location>
        <begin position="169"/>
        <end position="190"/>
    </location>
</feature>
<evidence type="ECO:0000256" key="2">
    <source>
        <dbReference type="ARBA" id="ARBA00022692"/>
    </source>
</evidence>
<keyword evidence="2 5" id="KW-0812">Transmembrane</keyword>
<evidence type="ECO:0000256" key="5">
    <source>
        <dbReference type="SAM" id="Phobius"/>
    </source>
</evidence>
<feature type="transmembrane region" description="Helical" evidence="5">
    <location>
        <begin position="615"/>
        <end position="634"/>
    </location>
</feature>
<feature type="transmembrane region" description="Helical" evidence="5">
    <location>
        <begin position="583"/>
        <end position="603"/>
    </location>
</feature>
<dbReference type="AlphaFoldDB" id="A0AA88Y624"/>
<dbReference type="Gene3D" id="1.20.1250.20">
    <property type="entry name" value="MFS general substrate transporter like domains"/>
    <property type="match status" value="2"/>
</dbReference>
<dbReference type="EMBL" id="VSWD01000007">
    <property type="protein sequence ID" value="KAK3098411.1"/>
    <property type="molecule type" value="Genomic_DNA"/>
</dbReference>
<feature type="transmembrane region" description="Helical" evidence="5">
    <location>
        <begin position="340"/>
        <end position="362"/>
    </location>
</feature>
<organism evidence="7 8">
    <name type="scientific">Pinctada imbricata</name>
    <name type="common">Atlantic pearl-oyster</name>
    <name type="synonym">Pinctada martensii</name>
    <dbReference type="NCBI Taxonomy" id="66713"/>
    <lineage>
        <taxon>Eukaryota</taxon>
        <taxon>Metazoa</taxon>
        <taxon>Spiralia</taxon>
        <taxon>Lophotrochozoa</taxon>
        <taxon>Mollusca</taxon>
        <taxon>Bivalvia</taxon>
        <taxon>Autobranchia</taxon>
        <taxon>Pteriomorphia</taxon>
        <taxon>Pterioida</taxon>
        <taxon>Pterioidea</taxon>
        <taxon>Pteriidae</taxon>
        <taxon>Pinctada</taxon>
    </lineage>
</organism>
<feature type="transmembrane region" description="Helical" evidence="5">
    <location>
        <begin position="88"/>
        <end position="108"/>
    </location>
</feature>
<feature type="transmembrane region" description="Helical" evidence="5">
    <location>
        <begin position="546"/>
        <end position="571"/>
    </location>
</feature>
<dbReference type="GO" id="GO:0022857">
    <property type="term" value="F:transmembrane transporter activity"/>
    <property type="evidence" value="ECO:0007669"/>
    <property type="project" value="InterPro"/>
</dbReference>
<dbReference type="PANTHER" id="PTHR24064">
    <property type="entry name" value="SOLUTE CARRIER FAMILY 22 MEMBER"/>
    <property type="match status" value="1"/>
</dbReference>
<feature type="domain" description="Major facilitator superfamily (MFS) profile" evidence="6">
    <location>
        <begin position="1"/>
        <end position="366"/>
    </location>
</feature>
<keyword evidence="8" id="KW-1185">Reference proteome</keyword>
<dbReference type="Pfam" id="PF00083">
    <property type="entry name" value="Sugar_tr"/>
    <property type="match status" value="2"/>
</dbReference>
<protein>
    <recommendedName>
        <fullName evidence="6">Major facilitator superfamily (MFS) profile domain-containing protein</fullName>
    </recommendedName>
</protein>